<feature type="domain" description="Sfi1 spindle body" evidence="2">
    <location>
        <begin position="1343"/>
        <end position="1557"/>
    </location>
</feature>
<keyword evidence="4" id="KW-1185">Reference proteome</keyword>
<dbReference type="InterPro" id="IPR013665">
    <property type="entry name" value="Sfi1_dom"/>
</dbReference>
<feature type="region of interest" description="Disordered" evidence="1">
    <location>
        <begin position="1162"/>
        <end position="1197"/>
    </location>
</feature>
<dbReference type="PANTHER" id="PTHR22028">
    <property type="entry name" value="SFI1 SPINDLE BODY DOMAIN-CONTAINING PROTEIN-RELATED"/>
    <property type="match status" value="1"/>
</dbReference>
<evidence type="ECO:0000313" key="4">
    <source>
        <dbReference type="Proteomes" id="UP001314263"/>
    </source>
</evidence>
<name>A0AAV1IE42_9CHLO</name>
<feature type="compositionally biased region" description="Polar residues" evidence="1">
    <location>
        <begin position="508"/>
        <end position="518"/>
    </location>
</feature>
<dbReference type="EMBL" id="CAUYUE010000010">
    <property type="protein sequence ID" value="CAK0784467.1"/>
    <property type="molecule type" value="Genomic_DNA"/>
</dbReference>
<feature type="compositionally biased region" description="Basic and acidic residues" evidence="1">
    <location>
        <begin position="640"/>
        <end position="649"/>
    </location>
</feature>
<proteinExistence type="predicted"/>
<dbReference type="Proteomes" id="UP001314263">
    <property type="component" value="Unassembled WGS sequence"/>
</dbReference>
<feature type="compositionally biased region" description="Polar residues" evidence="1">
    <location>
        <begin position="455"/>
        <end position="465"/>
    </location>
</feature>
<feature type="compositionally biased region" description="Low complexity" evidence="1">
    <location>
        <begin position="391"/>
        <end position="403"/>
    </location>
</feature>
<protein>
    <recommendedName>
        <fullName evidence="2">Sfi1 spindle body domain-containing protein</fullName>
    </recommendedName>
</protein>
<accession>A0AAV1IE42</accession>
<feature type="compositionally biased region" description="Low complexity" evidence="1">
    <location>
        <begin position="618"/>
        <end position="627"/>
    </location>
</feature>
<comment type="caution">
    <text evidence="3">The sequence shown here is derived from an EMBL/GenBank/DDBJ whole genome shotgun (WGS) entry which is preliminary data.</text>
</comment>
<feature type="compositionally biased region" description="Polar residues" evidence="1">
    <location>
        <begin position="672"/>
        <end position="683"/>
    </location>
</feature>
<dbReference type="GO" id="GO:0019902">
    <property type="term" value="F:phosphatase binding"/>
    <property type="evidence" value="ECO:0007669"/>
    <property type="project" value="TreeGrafter"/>
</dbReference>
<dbReference type="PANTHER" id="PTHR22028:SF9">
    <property type="entry name" value="SFI1 SPINDLE BODY DOMAIN-CONTAINING PROTEIN"/>
    <property type="match status" value="1"/>
</dbReference>
<feature type="region of interest" description="Disordered" evidence="1">
    <location>
        <begin position="451"/>
        <end position="521"/>
    </location>
</feature>
<feature type="compositionally biased region" description="Polar residues" evidence="1">
    <location>
        <begin position="943"/>
        <end position="961"/>
    </location>
</feature>
<sequence>MPLAALDGASVHLIALETCAAYTVRRTSTGVHELVNATRDDDSQSERTSFILAVKDVYIGICSQAAKGRYLQARKRGGPQRLCFFSSHWGIWEQWKVVSCVQEGGNHAYIVALSPRQLPGFTWRVRVLPASTSAGNPCSGSPNREDIEDPHAEEGVLDLSLRLTAGFVHRLHRSPLPALFAAWRQMALQTRSRMGQLQKCQQRWRRRWAQEAFARWRANAAALRARSCLLLRGRARHAARLMLAAMSAWVQHTDYMQKLRHAEEALGSMHMRRLLHSTVSAWRQHVDDKRQLAVMCARISGWHAQRRLRRMFAAWLELTQLEHLSKQQEQGMLDAVAERHSPEGAHKAVLTFPLLSRQRKSVSRLALLKERNHRPSPPVQQGLSCTAWQNADPPASACSSDSKAMPEHGETGGAVEASPAVCQSGCWTEARPGMASAVALGCLEVPGWRPAGSATPPQQHHCSTTAQGAADAADAGHRHGPLGGAGTSVDQAEGLSPSARRPEHGIISQRTGQCSSPTLEREETPFFTPLPAVAASWAAHVCASEAPLLMTSTRSPLSELSNSSMGDRTCAQNTAAGETPEAELQADPGHIIGLAERCSTRSTSSSARHDTKHSEAQSSSSSSSLSSPATAVAGWGSPRIHFEAPDRRRQVSVTEHGSSQSHELQGCPVSSGPATSAAEGSTHSSPAEVSQASSSCVRTCVDASTSICNSSMAIARAGSGLPDNSFGGAPAGVRREACLPVMPRSVAHDIASGRSLTFAAWAAADDDCSEHSSPPTLTQQLAPSSASERPLIEAPGQASASEVGQDDGTAEHSRGQVLLPEQAPSYESEPALLQRSQHPLAFAIAPELVLYPAPEHSSLQPPGPLICQAAGVNGNGLALSPQEAADACLSSRQEASACAAHNAGSGCSPSAAACAANWAAQTPVHTASCTKGRTERADKASCQVASSAGDSQSQPGNSNSAGADGQSSEEEVISGVQDQLSTGVVSAASPSHSPQSRAISDGAQTPCGSPPAAKQVFREAVYCCSPETPCAAWDGSAGAAFAAWQHVTVMLWQRRLHAAAPLLRRNRIRQLAWPFRAWAALLDDRHRAAQSRPAAPAPSPTTALLQRCREHRGRRLLHDSFWHWQEATVWGWKQTRDGFAAARSARLARAYHAWRTLAAASRRDAAPALSPDPRSAHSDAQHETEDQGGQSSSAQAMRALQAWHAVAGEQDAAVRAFRRASQAAVLMTAMRVWRRAAQSEQDCRFMAKAANRIRTVQAFRAWRAESLQARSVAALQHRHAAGLAESALHAWRAHAAHAARMRNKAALIATHRAASLQQSALQALGAHAVRCRESYAVAAMLIQARSQRLMAASLSAWKAQTLAAKERAAQVDLLAAERAHRGLLTAWQLWTSAMRAAAARAEAAEQRAAQREEQLMEDAFFAWRRCTQSMQRRRAATLLQCLDNVPRTRQQRALHVWHSMTQHSRAARQQAEALCQARQTETLKVMLASWRAAATAAAQARKRARLALQLKAQATVVRRTLTAWRNTAHAARAARQQAEGIAQAMQASMMRQVLAGWLDKSALMGGMRQAAVRSMQAQRSAKVLLHSFLAWHHNCKTLQVARAAAGARGHEREQAMLQSTLQAWQHAATQQRFAQVRLLQQFQAASQRRLLASALRCWQALHSARQAARVEAMARHQALGLASLHAAFLVWRLVGASMADSRQLSYQRAARAFSQRRLRAVLRAWGSSCRAAQEAAQGRTAHAQKQRAQRAFSAWRIANASLAHQRSSLLCLCTELARERRLSAVFTAWRRNVLSEQQCVAQAMAFAAQHDSRVQRQAFAVWRIANAALAHERHSSAKAMSASRLQRVQHASFLAWRQHAGDMTAARYAAAAMADAAQRQKASKLLVRLFEAWMSHTRNAVERKRSGAALTRTITMTRAFHAWAGIVPSAVCQTTVEFSESKARCAALADSIHALELQREANWEELRCSPDVLEMSGALQEELGVLRQSLHASTLAACRQMLTASAADEAPPQAGARFALTGLEAP</sequence>
<feature type="compositionally biased region" description="Polar residues" evidence="1">
    <location>
        <begin position="556"/>
        <end position="576"/>
    </location>
</feature>
<evidence type="ECO:0000259" key="2">
    <source>
        <dbReference type="Pfam" id="PF08457"/>
    </source>
</evidence>
<feature type="region of interest" description="Disordered" evidence="1">
    <location>
        <begin position="767"/>
        <end position="813"/>
    </location>
</feature>
<dbReference type="InterPro" id="IPR052270">
    <property type="entry name" value="CACF_protein"/>
</dbReference>
<feature type="compositionally biased region" description="Low complexity" evidence="1">
    <location>
        <begin position="1162"/>
        <end position="1171"/>
    </location>
</feature>
<feature type="compositionally biased region" description="Polar residues" evidence="1">
    <location>
        <begin position="976"/>
        <end position="1007"/>
    </location>
</feature>
<reference evidence="3 4" key="1">
    <citation type="submission" date="2023-10" db="EMBL/GenBank/DDBJ databases">
        <authorList>
            <person name="Maclean D."/>
            <person name="Macfadyen A."/>
        </authorList>
    </citation>
    <scope>NUCLEOTIDE SEQUENCE [LARGE SCALE GENOMIC DNA]</scope>
</reference>
<dbReference type="Pfam" id="PF08457">
    <property type="entry name" value="Sfi1"/>
    <property type="match status" value="1"/>
</dbReference>
<evidence type="ECO:0000313" key="3">
    <source>
        <dbReference type="EMBL" id="CAK0784467.1"/>
    </source>
</evidence>
<feature type="compositionally biased region" description="Basic and acidic residues" evidence="1">
    <location>
        <begin position="1174"/>
        <end position="1185"/>
    </location>
</feature>
<gene>
    <name evidence="3" type="ORF">CVIRNUC_007671</name>
</gene>
<evidence type="ECO:0000256" key="1">
    <source>
        <dbReference type="SAM" id="MobiDB-lite"/>
    </source>
</evidence>
<feature type="region of interest" description="Disordered" evidence="1">
    <location>
        <begin position="390"/>
        <end position="415"/>
    </location>
</feature>
<feature type="region of interest" description="Disordered" evidence="1">
    <location>
        <begin position="940"/>
        <end position="1011"/>
    </location>
</feature>
<feature type="compositionally biased region" description="Polar residues" evidence="1">
    <location>
        <begin position="771"/>
        <end position="787"/>
    </location>
</feature>
<feature type="region of interest" description="Disordered" evidence="1">
    <location>
        <begin position="556"/>
        <end position="584"/>
    </location>
</feature>
<feature type="compositionally biased region" description="Polar residues" evidence="1">
    <location>
        <begin position="651"/>
        <end position="663"/>
    </location>
</feature>
<feature type="region of interest" description="Disordered" evidence="1">
    <location>
        <begin position="599"/>
        <end position="689"/>
    </location>
</feature>
<organism evidence="3 4">
    <name type="scientific">Coccomyxa viridis</name>
    <dbReference type="NCBI Taxonomy" id="1274662"/>
    <lineage>
        <taxon>Eukaryota</taxon>
        <taxon>Viridiplantae</taxon>
        <taxon>Chlorophyta</taxon>
        <taxon>core chlorophytes</taxon>
        <taxon>Trebouxiophyceae</taxon>
        <taxon>Trebouxiophyceae incertae sedis</taxon>
        <taxon>Coccomyxaceae</taxon>
        <taxon>Coccomyxa</taxon>
    </lineage>
</organism>